<gene>
    <name evidence="1" type="ORF">LJD61_14715</name>
</gene>
<accession>A0ABT1NHS9</accession>
<dbReference type="EMBL" id="JAJEKE010000015">
    <property type="protein sequence ID" value="MCQ1530792.1"/>
    <property type="molecule type" value="Genomic_DNA"/>
</dbReference>
<name>A0ABT1NHS9_9FIRM</name>
<dbReference type="RefSeq" id="WP_255228314.1">
    <property type="nucleotide sequence ID" value="NZ_JAJEKE010000015.1"/>
</dbReference>
<reference evidence="1 2" key="1">
    <citation type="submission" date="2021-10" db="EMBL/GenBank/DDBJ databases">
        <title>Lutispora strain m25 sp. nov., a thermophilic, non-spore-forming bacterium isolated from a lab-scale methanogenic bioreactor digesting anaerobic sludge.</title>
        <authorList>
            <person name="El Houari A."/>
            <person name="Mcdonald J."/>
        </authorList>
    </citation>
    <scope>NUCLEOTIDE SEQUENCE [LARGE SCALE GENOMIC DNA]</scope>
    <source>
        <strain evidence="2">m25</strain>
    </source>
</reference>
<evidence type="ECO:0000313" key="1">
    <source>
        <dbReference type="EMBL" id="MCQ1530792.1"/>
    </source>
</evidence>
<proteinExistence type="predicted"/>
<dbReference type="SUPFAM" id="SSF52540">
    <property type="entry name" value="P-loop containing nucleoside triphosphate hydrolases"/>
    <property type="match status" value="2"/>
</dbReference>
<comment type="caution">
    <text evidence="1">The sequence shown here is derived from an EMBL/GenBank/DDBJ whole genome shotgun (WGS) entry which is preliminary data.</text>
</comment>
<keyword evidence="2" id="KW-1185">Reference proteome</keyword>
<dbReference type="InterPro" id="IPR027417">
    <property type="entry name" value="P-loop_NTPase"/>
</dbReference>
<organism evidence="1 2">
    <name type="scientific">Lutispora saccharofermentans</name>
    <dbReference type="NCBI Taxonomy" id="3024236"/>
    <lineage>
        <taxon>Bacteria</taxon>
        <taxon>Bacillati</taxon>
        <taxon>Bacillota</taxon>
        <taxon>Clostridia</taxon>
        <taxon>Lutisporales</taxon>
        <taxon>Lutisporaceae</taxon>
        <taxon>Lutispora</taxon>
    </lineage>
</organism>
<evidence type="ECO:0008006" key="3">
    <source>
        <dbReference type="Google" id="ProtNLM"/>
    </source>
</evidence>
<evidence type="ECO:0000313" key="2">
    <source>
        <dbReference type="Proteomes" id="UP001651880"/>
    </source>
</evidence>
<dbReference type="Proteomes" id="UP001651880">
    <property type="component" value="Unassembled WGS sequence"/>
</dbReference>
<sequence>MQKQGHVREFFLGANTYKGFHSYYEYVVPGIPKKLFILKGGPGTGKSTFLKKIANEFASMGLDVELHHCSSDNDSLDGIRIVPFNIAVMDGTAPHTTDPKYPAVVDEIINLGEYWDNEGIEKNRKAILNCNKELKKLYVSSYRFLNAAKEVQDDLEALTGDEFDWASFNNALIDYKQSILEPLASVHKHSEIRHLFHSSINSSGRVDFIENAVPKEYTCHYIKGRYLAAATNLFNSLSSDLILKGYDVEVFHQPLNPERIETMIVNELGLVITNDGKLRNNANKIIDLNDNKNRNLSKNDKEYLEKNEKLMNGLIDEAIVRIQDAKLLHDELERYYIESMDFKRMSELRNSTIEKIRNMCGL</sequence>
<protein>
    <recommendedName>
        <fullName evidence="3">ATPase</fullName>
    </recommendedName>
</protein>